<proteinExistence type="predicted"/>
<dbReference type="HOGENOM" id="CLU_1695289_0_0_1"/>
<sequence length="155" mass="18140">MTDKVENLLLHLPLELRQRIYVTVLGPPRLVLRLNFSFELDDFLRAMIYRPKSEKLRESEGLAKFYNEIDGESEEGFSESDKENAHRFSDDVMYEWRTGILEVSRSKSHIFVTNIHGELWLPLLEGLSQFCIVAQQPLAARNYYDAPTLEEDWSD</sequence>
<name>A0A0D2C5H5_9EURO</name>
<gene>
    <name evidence="1" type="ORF">PV07_08896</name>
</gene>
<dbReference type="RefSeq" id="XP_016245956.1">
    <property type="nucleotide sequence ID" value="XM_016396100.1"/>
</dbReference>
<dbReference type="GeneID" id="27348090"/>
<protein>
    <submittedName>
        <fullName evidence="1">Uncharacterized protein</fullName>
    </submittedName>
</protein>
<dbReference type="OrthoDB" id="62952at2759"/>
<dbReference type="VEuPathDB" id="FungiDB:PV07_08896"/>
<dbReference type="EMBL" id="KN847044">
    <property type="protein sequence ID" value="KIW25740.1"/>
    <property type="molecule type" value="Genomic_DNA"/>
</dbReference>
<dbReference type="Proteomes" id="UP000054466">
    <property type="component" value="Unassembled WGS sequence"/>
</dbReference>
<evidence type="ECO:0000313" key="2">
    <source>
        <dbReference type="Proteomes" id="UP000054466"/>
    </source>
</evidence>
<evidence type="ECO:0000313" key="1">
    <source>
        <dbReference type="EMBL" id="KIW25740.1"/>
    </source>
</evidence>
<accession>A0A0D2C5H5</accession>
<keyword evidence="2" id="KW-1185">Reference proteome</keyword>
<dbReference type="AlphaFoldDB" id="A0A0D2C5H5"/>
<organism evidence="1 2">
    <name type="scientific">Cladophialophora immunda</name>
    <dbReference type="NCBI Taxonomy" id="569365"/>
    <lineage>
        <taxon>Eukaryota</taxon>
        <taxon>Fungi</taxon>
        <taxon>Dikarya</taxon>
        <taxon>Ascomycota</taxon>
        <taxon>Pezizomycotina</taxon>
        <taxon>Eurotiomycetes</taxon>
        <taxon>Chaetothyriomycetidae</taxon>
        <taxon>Chaetothyriales</taxon>
        <taxon>Herpotrichiellaceae</taxon>
        <taxon>Cladophialophora</taxon>
    </lineage>
</organism>
<reference evidence="1 2" key="1">
    <citation type="submission" date="2015-01" db="EMBL/GenBank/DDBJ databases">
        <title>The Genome Sequence of Cladophialophora immunda CBS83496.</title>
        <authorList>
            <consortium name="The Broad Institute Genomics Platform"/>
            <person name="Cuomo C."/>
            <person name="de Hoog S."/>
            <person name="Gorbushina A."/>
            <person name="Stielow B."/>
            <person name="Teixiera M."/>
            <person name="Abouelleil A."/>
            <person name="Chapman S.B."/>
            <person name="Priest M."/>
            <person name="Young S.K."/>
            <person name="Wortman J."/>
            <person name="Nusbaum C."/>
            <person name="Birren B."/>
        </authorList>
    </citation>
    <scope>NUCLEOTIDE SEQUENCE [LARGE SCALE GENOMIC DNA]</scope>
    <source>
        <strain evidence="1 2">CBS 83496</strain>
    </source>
</reference>